<gene>
    <name evidence="10" type="primary">qoxD</name>
    <name evidence="10" type="ORF">GCA01S_004_01010</name>
</gene>
<accession>A0A023DC06</accession>
<evidence type="ECO:0000256" key="3">
    <source>
        <dbReference type="ARBA" id="ARBA00008079"/>
    </source>
</evidence>
<keyword evidence="4 9" id="KW-1003">Cell membrane</keyword>
<keyword evidence="5 9" id="KW-0812">Transmembrane</keyword>
<dbReference type="GO" id="GO:0015990">
    <property type="term" value="P:electron transport coupled proton transport"/>
    <property type="evidence" value="ECO:0007669"/>
    <property type="project" value="TreeGrafter"/>
</dbReference>
<evidence type="ECO:0000313" key="10">
    <source>
        <dbReference type="EMBL" id="GAJ38501.1"/>
    </source>
</evidence>
<dbReference type="GO" id="GO:0016682">
    <property type="term" value="F:oxidoreductase activity, acting on diphenols and related substances as donors, oxygen as acceptor"/>
    <property type="evidence" value="ECO:0007669"/>
    <property type="project" value="UniProtKB-UniRule"/>
</dbReference>
<sequence length="99" mass="10806">MGANNHHESFPWKHVVGFVLSLVLTFAALWVALSSGLTAKAIIGVIVIFAIIQASLQLFMFMHMTESDSGKIQTINMAYAFFIAIVVVAGSVWTMSFVL</sequence>
<feature type="transmembrane region" description="Helical" evidence="9">
    <location>
        <begin position="74"/>
        <end position="93"/>
    </location>
</feature>
<keyword evidence="8 9" id="KW-0472">Membrane</keyword>
<dbReference type="GO" id="GO:0009486">
    <property type="term" value="F:cytochrome bo3 ubiquinol oxidase activity"/>
    <property type="evidence" value="ECO:0007669"/>
    <property type="project" value="TreeGrafter"/>
</dbReference>
<evidence type="ECO:0000256" key="4">
    <source>
        <dbReference type="ARBA" id="ARBA00022475"/>
    </source>
</evidence>
<dbReference type="PANTHER" id="PTHR36835">
    <property type="entry name" value="CYTOCHROME BO(3) UBIQUINOL OXIDASE SUBUNIT 4"/>
    <property type="match status" value="1"/>
</dbReference>
<dbReference type="InterPro" id="IPR050968">
    <property type="entry name" value="Cytochrome_c_oxidase_bac_sub4"/>
</dbReference>
<evidence type="ECO:0000256" key="6">
    <source>
        <dbReference type="ARBA" id="ARBA00022989"/>
    </source>
</evidence>
<feature type="transmembrane region" description="Helical" evidence="9">
    <location>
        <begin position="39"/>
        <end position="62"/>
    </location>
</feature>
<evidence type="ECO:0000256" key="5">
    <source>
        <dbReference type="ARBA" id="ARBA00022692"/>
    </source>
</evidence>
<comment type="function">
    <text evidence="9">Catalyzes quinol oxidation with the concomitant reduction of oxygen to water.</text>
</comment>
<comment type="similarity">
    <text evidence="3 9">Belongs to the cytochrome c oxidase bacterial subunit 4 family.</text>
</comment>
<dbReference type="RefSeq" id="WP_042406937.1">
    <property type="nucleotide sequence ID" value="NZ_BAWO01000004.1"/>
</dbReference>
<reference evidence="10 11" key="1">
    <citation type="submission" date="2014-04" db="EMBL/GenBank/DDBJ databases">
        <title>Whole genome shotgun sequence of Geobacillus caldoxylosilyticus NBRC 107762.</title>
        <authorList>
            <person name="Hosoyama A."/>
            <person name="Hosoyama Y."/>
            <person name="Katano-Makiyama Y."/>
            <person name="Tsuchikane K."/>
            <person name="Ohji S."/>
            <person name="Ichikawa N."/>
            <person name="Yamazoe A."/>
            <person name="Fujita N."/>
        </authorList>
    </citation>
    <scope>NUCLEOTIDE SEQUENCE [LARGE SCALE GENOMIC DNA]</scope>
    <source>
        <strain evidence="10 11">NBRC 107762</strain>
    </source>
</reference>
<proteinExistence type="inferred from homology"/>
<comment type="subcellular location">
    <subcellularLocation>
        <location evidence="2 9">Cell membrane</location>
        <topology evidence="2 9">Multi-pass membrane protein</topology>
    </subcellularLocation>
</comment>
<dbReference type="GO" id="GO:0019646">
    <property type="term" value="P:aerobic electron transport chain"/>
    <property type="evidence" value="ECO:0007669"/>
    <property type="project" value="TreeGrafter"/>
</dbReference>
<dbReference type="AlphaFoldDB" id="A0A023DC06"/>
<dbReference type="PANTHER" id="PTHR36835:SF1">
    <property type="entry name" value="CYTOCHROME BO(3) UBIQUINOL OXIDASE SUBUNIT 4"/>
    <property type="match status" value="1"/>
</dbReference>
<keyword evidence="6 9" id="KW-1133">Transmembrane helix</keyword>
<dbReference type="EMBL" id="BAWO01000004">
    <property type="protein sequence ID" value="GAJ38501.1"/>
    <property type="molecule type" value="Genomic_DNA"/>
</dbReference>
<organism evidence="10 11">
    <name type="scientific">Parageobacillus caldoxylosilyticus NBRC 107762</name>
    <dbReference type="NCBI Taxonomy" id="1220594"/>
    <lineage>
        <taxon>Bacteria</taxon>
        <taxon>Bacillati</taxon>
        <taxon>Bacillota</taxon>
        <taxon>Bacilli</taxon>
        <taxon>Bacillales</taxon>
        <taxon>Anoxybacillaceae</taxon>
        <taxon>Saccharococcus</taxon>
    </lineage>
</organism>
<dbReference type="EC" id="1.10.3.-" evidence="9"/>
<dbReference type="GO" id="GO:0042773">
    <property type="term" value="P:ATP synthesis coupled electron transport"/>
    <property type="evidence" value="ECO:0007669"/>
    <property type="project" value="UniProtKB-UniRule"/>
</dbReference>
<protein>
    <recommendedName>
        <fullName evidence="9">Quinol oxidase subunit 4</fullName>
        <ecNumber evidence="9">1.10.3.-</ecNumber>
    </recommendedName>
</protein>
<dbReference type="GeneID" id="301192942"/>
<dbReference type="NCBIfam" id="TIGR02901">
    <property type="entry name" value="QoxD"/>
    <property type="match status" value="1"/>
</dbReference>
<evidence type="ECO:0000256" key="7">
    <source>
        <dbReference type="ARBA" id="ARBA00023002"/>
    </source>
</evidence>
<keyword evidence="7 9" id="KW-0560">Oxidoreductase</keyword>
<evidence type="ECO:0000313" key="11">
    <source>
        <dbReference type="Proteomes" id="UP000023561"/>
    </source>
</evidence>
<dbReference type="OrthoDB" id="2361460at2"/>
<keyword evidence="11" id="KW-1185">Reference proteome</keyword>
<dbReference type="GO" id="GO:0009319">
    <property type="term" value="C:cytochrome o ubiquinol oxidase complex"/>
    <property type="evidence" value="ECO:0007669"/>
    <property type="project" value="TreeGrafter"/>
</dbReference>
<dbReference type="InterPro" id="IPR014250">
    <property type="entry name" value="QoxD"/>
</dbReference>
<dbReference type="GO" id="GO:0005886">
    <property type="term" value="C:plasma membrane"/>
    <property type="evidence" value="ECO:0007669"/>
    <property type="project" value="UniProtKB-SubCell"/>
</dbReference>
<feature type="transmembrane region" description="Helical" evidence="9">
    <location>
        <begin position="12"/>
        <end position="33"/>
    </location>
</feature>
<dbReference type="Pfam" id="PF03626">
    <property type="entry name" value="COX4_pro"/>
    <property type="match status" value="1"/>
</dbReference>
<evidence type="ECO:0000256" key="1">
    <source>
        <dbReference type="ARBA" id="ARBA00000725"/>
    </source>
</evidence>
<dbReference type="Proteomes" id="UP000023561">
    <property type="component" value="Unassembled WGS sequence"/>
</dbReference>
<dbReference type="InterPro" id="IPR005171">
    <property type="entry name" value="Cyt_c_oxidase_su4_prok"/>
</dbReference>
<comment type="caution">
    <text evidence="10">The sequence shown here is derived from an EMBL/GenBank/DDBJ whole genome shotgun (WGS) entry which is preliminary data.</text>
</comment>
<evidence type="ECO:0000256" key="8">
    <source>
        <dbReference type="ARBA" id="ARBA00023136"/>
    </source>
</evidence>
<evidence type="ECO:0000256" key="2">
    <source>
        <dbReference type="ARBA" id="ARBA00004651"/>
    </source>
</evidence>
<dbReference type="GO" id="GO:0015078">
    <property type="term" value="F:proton transmembrane transporter activity"/>
    <property type="evidence" value="ECO:0007669"/>
    <property type="project" value="TreeGrafter"/>
</dbReference>
<comment type="catalytic activity">
    <reaction evidence="1 9">
        <text>2 a quinol + O2 = 2 a quinone + 2 H2O</text>
        <dbReference type="Rhea" id="RHEA:55376"/>
        <dbReference type="ChEBI" id="CHEBI:15377"/>
        <dbReference type="ChEBI" id="CHEBI:15379"/>
        <dbReference type="ChEBI" id="CHEBI:24646"/>
        <dbReference type="ChEBI" id="CHEBI:132124"/>
    </reaction>
</comment>
<name>A0A023DC06_9BACL</name>
<evidence type="ECO:0000256" key="9">
    <source>
        <dbReference type="RuleBase" id="RU367153"/>
    </source>
</evidence>